<name>A0A1Y2JU61_BRAJP</name>
<dbReference type="Pfam" id="PF13744">
    <property type="entry name" value="HTH_37"/>
    <property type="match status" value="1"/>
</dbReference>
<dbReference type="EMBL" id="NAFL01000229">
    <property type="protein sequence ID" value="OSJ34664.1"/>
    <property type="molecule type" value="Genomic_DNA"/>
</dbReference>
<comment type="caution">
    <text evidence="2">The sequence shown here is derived from an EMBL/GenBank/DDBJ whole genome shotgun (WGS) entry which is preliminary data.</text>
</comment>
<dbReference type="SMART" id="SM00530">
    <property type="entry name" value="HTH_XRE"/>
    <property type="match status" value="1"/>
</dbReference>
<feature type="domain" description="HTH cro/C1-type" evidence="1">
    <location>
        <begin position="41"/>
        <end position="96"/>
    </location>
</feature>
<dbReference type="PROSITE" id="PS50943">
    <property type="entry name" value="HTH_CROC1"/>
    <property type="match status" value="1"/>
</dbReference>
<gene>
    <name evidence="2" type="ORF">BSZ19_11415</name>
</gene>
<proteinExistence type="predicted"/>
<dbReference type="Proteomes" id="UP000193335">
    <property type="component" value="Unassembled WGS sequence"/>
</dbReference>
<evidence type="ECO:0000313" key="2">
    <source>
        <dbReference type="EMBL" id="OSJ34664.1"/>
    </source>
</evidence>
<dbReference type="AlphaFoldDB" id="A0A1Y2JU61"/>
<accession>A0A1Y2JU61</accession>
<organism evidence="2 3">
    <name type="scientific">Bradyrhizobium japonicum</name>
    <dbReference type="NCBI Taxonomy" id="375"/>
    <lineage>
        <taxon>Bacteria</taxon>
        <taxon>Pseudomonadati</taxon>
        <taxon>Pseudomonadota</taxon>
        <taxon>Alphaproteobacteria</taxon>
        <taxon>Hyphomicrobiales</taxon>
        <taxon>Nitrobacteraceae</taxon>
        <taxon>Bradyrhizobium</taxon>
    </lineage>
</organism>
<dbReference type="Gene3D" id="1.10.260.40">
    <property type="entry name" value="lambda repressor-like DNA-binding domains"/>
    <property type="match status" value="1"/>
</dbReference>
<reference evidence="2 3" key="1">
    <citation type="submission" date="2017-03" db="EMBL/GenBank/DDBJ databases">
        <title>Whole genome sequences of fourteen strains of Bradyrhizobium canariense and one strain of Bradyrhizobium japonicum isolated from Lupinus (Papilionoideae: Genisteae) species in Algeria.</title>
        <authorList>
            <person name="Crovadore J."/>
            <person name="Chekireb D."/>
            <person name="Brachmann A."/>
            <person name="Chablais R."/>
            <person name="Cochard B."/>
            <person name="Lefort F."/>
        </authorList>
    </citation>
    <scope>NUCLEOTIDE SEQUENCE [LARGE SCALE GENOMIC DNA]</scope>
    <source>
        <strain evidence="2 3">UBMA197</strain>
    </source>
</reference>
<evidence type="ECO:0000313" key="3">
    <source>
        <dbReference type="Proteomes" id="UP000193335"/>
    </source>
</evidence>
<dbReference type="GO" id="GO:0003677">
    <property type="term" value="F:DNA binding"/>
    <property type="evidence" value="ECO:0007669"/>
    <property type="project" value="InterPro"/>
</dbReference>
<dbReference type="InterPro" id="IPR001387">
    <property type="entry name" value="Cro/C1-type_HTH"/>
</dbReference>
<dbReference type="CDD" id="cd00093">
    <property type="entry name" value="HTH_XRE"/>
    <property type="match status" value="1"/>
</dbReference>
<dbReference type="SUPFAM" id="SSF47413">
    <property type="entry name" value="lambda repressor-like DNA-binding domains"/>
    <property type="match status" value="1"/>
</dbReference>
<evidence type="ECO:0000259" key="1">
    <source>
        <dbReference type="PROSITE" id="PS50943"/>
    </source>
</evidence>
<protein>
    <submittedName>
        <fullName evidence="2">XRE family transcriptional regulator</fullName>
    </submittedName>
</protein>
<sequence length="123" mass="14006">MMSTKKKKLLAHSRGSSNIFADLGLANDQEHQLKAELVVQLKRLMAEREITQTEAARLVGVKQPNLSKMLRGQFRLVSVVKLLRMLTAFHQDVEITVKPHRKRGRAGRITLFRPESYRKGEGS</sequence>
<dbReference type="InterPro" id="IPR039554">
    <property type="entry name" value="HigA2-like_HTH"/>
</dbReference>
<dbReference type="InterPro" id="IPR010982">
    <property type="entry name" value="Lambda_DNA-bd_dom_sf"/>
</dbReference>